<protein>
    <submittedName>
        <fullName evidence="2">Uncharacterized protein</fullName>
    </submittedName>
</protein>
<evidence type="ECO:0000256" key="1">
    <source>
        <dbReference type="SAM" id="SignalP"/>
    </source>
</evidence>
<dbReference type="KEGG" id="crq:GCK72_001681"/>
<evidence type="ECO:0000313" key="3">
    <source>
        <dbReference type="Proteomes" id="UP000483820"/>
    </source>
</evidence>
<dbReference type="CTD" id="9817749"/>
<reference evidence="2 3" key="1">
    <citation type="submission" date="2019-12" db="EMBL/GenBank/DDBJ databases">
        <title>Chromosome-level assembly of the Caenorhabditis remanei genome.</title>
        <authorList>
            <person name="Teterina A.A."/>
            <person name="Willis J.H."/>
            <person name="Phillips P.C."/>
        </authorList>
    </citation>
    <scope>NUCLEOTIDE SEQUENCE [LARGE SCALE GENOMIC DNA]</scope>
    <source>
        <strain evidence="2 3">PX506</strain>
        <tissue evidence="2">Whole organism</tissue>
    </source>
</reference>
<dbReference type="EMBL" id="WUAV01000001">
    <property type="protein sequence ID" value="KAF1769864.1"/>
    <property type="molecule type" value="Genomic_DNA"/>
</dbReference>
<dbReference type="GeneID" id="9817749"/>
<keyword evidence="1" id="KW-0732">Signal</keyword>
<organism evidence="2 3">
    <name type="scientific">Caenorhabditis remanei</name>
    <name type="common">Caenorhabditis vulgaris</name>
    <dbReference type="NCBI Taxonomy" id="31234"/>
    <lineage>
        <taxon>Eukaryota</taxon>
        <taxon>Metazoa</taxon>
        <taxon>Ecdysozoa</taxon>
        <taxon>Nematoda</taxon>
        <taxon>Chromadorea</taxon>
        <taxon>Rhabditida</taxon>
        <taxon>Rhabditina</taxon>
        <taxon>Rhabditomorpha</taxon>
        <taxon>Rhabditoidea</taxon>
        <taxon>Rhabditidae</taxon>
        <taxon>Peloderinae</taxon>
        <taxon>Caenorhabditis</taxon>
    </lineage>
</organism>
<feature type="chain" id="PRO_5025446852" evidence="1">
    <location>
        <begin position="19"/>
        <end position="135"/>
    </location>
</feature>
<evidence type="ECO:0000313" key="2">
    <source>
        <dbReference type="EMBL" id="KAF1769864.1"/>
    </source>
</evidence>
<feature type="signal peptide" evidence="1">
    <location>
        <begin position="1"/>
        <end position="18"/>
    </location>
</feature>
<name>A0A6A5HTA9_CAERE</name>
<gene>
    <name evidence="2" type="ORF">GCK72_001681</name>
</gene>
<dbReference type="AlphaFoldDB" id="A0A6A5HTA9"/>
<accession>A0A6A5HTA9</accession>
<dbReference type="RefSeq" id="XP_003115135.2">
    <property type="nucleotide sequence ID" value="XM_003115087.2"/>
</dbReference>
<dbReference type="Proteomes" id="UP000483820">
    <property type="component" value="Chromosome I"/>
</dbReference>
<comment type="caution">
    <text evidence="2">The sequence shown here is derived from an EMBL/GenBank/DDBJ whole genome shotgun (WGS) entry which is preliminary data.</text>
</comment>
<sequence length="135" mass="15217">MIFSLFVAMSVAGILVRGHKPDYRKLKGIERTGVFKADVEYYRDKSDVFAVITCKPNPVSNYPTWIMVKTGELQNPKIENGVVGLIPLSVGINITYAAKYDGDGEYRGHDFLEYKLRKFKHVGCYFGTDSTQVIV</sequence>
<proteinExistence type="predicted"/>